<sequence>MHHHGYAWLGEKKAFDNEALRRPPHPDPPPSAAADDAAGQRLAARYREVAAEFTVTDLPPLQTAHWLMKPASVVRGTWQEPKEAGVWLGTQLGTAAGRFTAASERDEARLEHLVATAVERLVWGGDISLGHYLVGTLFHSVALVTCSPNRASPELRCPLR</sequence>
<gene>
    <name evidence="2" type="ORF">FNZ23_11105</name>
</gene>
<feature type="region of interest" description="Disordered" evidence="1">
    <location>
        <begin position="18"/>
        <end position="38"/>
    </location>
</feature>
<comment type="caution">
    <text evidence="2">The sequence shown here is derived from an EMBL/GenBank/DDBJ whole genome shotgun (WGS) entry which is preliminary data.</text>
</comment>
<dbReference type="RefSeq" id="WP_143942416.1">
    <property type="nucleotide sequence ID" value="NZ_VKLS01000099.1"/>
</dbReference>
<dbReference type="OrthoDB" id="4320824at2"/>
<name>A0A553ZLG0_9ACTN</name>
<reference evidence="2 3" key="1">
    <citation type="submission" date="2019-07" db="EMBL/GenBank/DDBJ databases">
        <title>Draft genome for Streptomyces benahoarensis MZ03-48.</title>
        <authorList>
            <person name="Gonzalez-Pimentel J.L."/>
        </authorList>
    </citation>
    <scope>NUCLEOTIDE SEQUENCE [LARGE SCALE GENOMIC DNA]</scope>
    <source>
        <strain evidence="2 3">MZ03-48</strain>
    </source>
</reference>
<protein>
    <submittedName>
        <fullName evidence="2">Uncharacterized protein</fullName>
    </submittedName>
</protein>
<organism evidence="2 3">
    <name type="scientific">Streptomyces benahoarensis</name>
    <dbReference type="NCBI Taxonomy" id="2595054"/>
    <lineage>
        <taxon>Bacteria</taxon>
        <taxon>Bacillati</taxon>
        <taxon>Actinomycetota</taxon>
        <taxon>Actinomycetes</taxon>
        <taxon>Kitasatosporales</taxon>
        <taxon>Streptomycetaceae</taxon>
        <taxon>Streptomyces</taxon>
    </lineage>
</organism>
<accession>A0A553ZLG0</accession>
<keyword evidence="3" id="KW-1185">Reference proteome</keyword>
<evidence type="ECO:0000256" key="1">
    <source>
        <dbReference type="SAM" id="MobiDB-lite"/>
    </source>
</evidence>
<proteinExistence type="predicted"/>
<evidence type="ECO:0000313" key="2">
    <source>
        <dbReference type="EMBL" id="TSB42215.1"/>
    </source>
</evidence>
<dbReference type="EMBL" id="VKLS01000099">
    <property type="protein sequence ID" value="TSB42215.1"/>
    <property type="molecule type" value="Genomic_DNA"/>
</dbReference>
<evidence type="ECO:0000313" key="3">
    <source>
        <dbReference type="Proteomes" id="UP000320888"/>
    </source>
</evidence>
<dbReference type="Proteomes" id="UP000320888">
    <property type="component" value="Unassembled WGS sequence"/>
</dbReference>
<dbReference type="AlphaFoldDB" id="A0A553ZLG0"/>